<dbReference type="PROSITE" id="PS50404">
    <property type="entry name" value="GST_NTER"/>
    <property type="match status" value="1"/>
</dbReference>
<dbReference type="GO" id="GO:0004364">
    <property type="term" value="F:glutathione transferase activity"/>
    <property type="evidence" value="ECO:0007669"/>
    <property type="project" value="TreeGrafter"/>
</dbReference>
<sequence>MKLVGRYMSPFVRRVAVTARHYGLAYENVPLSTIDGRDGIKAFNPITRVPVIELADGTRIVDSSVIIDYFDTQVAPEKRLVPPAGAGRVRILSLTAIALGSAEKMILSYYEQHRRPAEFIYRPWVEACDEQAFDGYAYLESELDGAWLAGEDFSHADIAAAVAISTLRRLDAEAGERAAVRFPRLCALTDRCEDMPAFRGVPLP</sequence>
<reference evidence="3 4" key="1">
    <citation type="submission" date="2018-11" db="EMBL/GenBank/DDBJ databases">
        <title>Pseudaminobacter arsenicus sp. nov., an arsenic-resistant bacterium isolated from arsenic-rich aquifers.</title>
        <authorList>
            <person name="Mu Y."/>
        </authorList>
    </citation>
    <scope>NUCLEOTIDE SEQUENCE [LARGE SCALE GENOMIC DNA]</scope>
    <source>
        <strain evidence="3 4">CB3</strain>
    </source>
</reference>
<evidence type="ECO:0000259" key="2">
    <source>
        <dbReference type="PROSITE" id="PS50405"/>
    </source>
</evidence>
<evidence type="ECO:0000313" key="4">
    <source>
        <dbReference type="Proteomes" id="UP000281647"/>
    </source>
</evidence>
<dbReference type="EMBL" id="RKST01000007">
    <property type="protein sequence ID" value="RUM98162.1"/>
    <property type="molecule type" value="Genomic_DNA"/>
</dbReference>
<dbReference type="SUPFAM" id="SSF47616">
    <property type="entry name" value="GST C-terminal domain-like"/>
    <property type="match status" value="1"/>
</dbReference>
<gene>
    <name evidence="3" type="ORF">EET67_08630</name>
</gene>
<dbReference type="PANTHER" id="PTHR42673:SF4">
    <property type="entry name" value="MALEYLACETOACETATE ISOMERASE"/>
    <property type="match status" value="1"/>
</dbReference>
<keyword evidence="4" id="KW-1185">Reference proteome</keyword>
<dbReference type="GO" id="GO:0016034">
    <property type="term" value="F:maleylacetoacetate isomerase activity"/>
    <property type="evidence" value="ECO:0007669"/>
    <property type="project" value="TreeGrafter"/>
</dbReference>
<dbReference type="Pfam" id="PF13417">
    <property type="entry name" value="GST_N_3"/>
    <property type="match status" value="1"/>
</dbReference>
<dbReference type="RefSeq" id="WP_128626542.1">
    <property type="nucleotide sequence ID" value="NZ_RKST01000007.1"/>
</dbReference>
<organism evidence="3 4">
    <name type="scientific">Borborobacter arsenicus</name>
    <dbReference type="NCBI Taxonomy" id="1851146"/>
    <lineage>
        <taxon>Bacteria</taxon>
        <taxon>Pseudomonadati</taxon>
        <taxon>Pseudomonadota</taxon>
        <taxon>Alphaproteobacteria</taxon>
        <taxon>Hyphomicrobiales</taxon>
        <taxon>Phyllobacteriaceae</taxon>
        <taxon>Borborobacter</taxon>
    </lineage>
</organism>
<dbReference type="GO" id="GO:0006559">
    <property type="term" value="P:L-phenylalanine catabolic process"/>
    <property type="evidence" value="ECO:0007669"/>
    <property type="project" value="TreeGrafter"/>
</dbReference>
<dbReference type="InterPro" id="IPR010987">
    <property type="entry name" value="Glutathione-S-Trfase_C-like"/>
</dbReference>
<proteinExistence type="predicted"/>
<protein>
    <submittedName>
        <fullName evidence="3">Glutathione S-transferase family protein</fullName>
    </submittedName>
</protein>
<dbReference type="InterPro" id="IPR036249">
    <property type="entry name" value="Thioredoxin-like_sf"/>
</dbReference>
<dbReference type="SUPFAM" id="SSF52833">
    <property type="entry name" value="Thioredoxin-like"/>
    <property type="match status" value="1"/>
</dbReference>
<evidence type="ECO:0000313" key="3">
    <source>
        <dbReference type="EMBL" id="RUM98162.1"/>
    </source>
</evidence>
<name>A0A432V7L8_9HYPH</name>
<comment type="caution">
    <text evidence="3">The sequence shown here is derived from an EMBL/GenBank/DDBJ whole genome shotgun (WGS) entry which is preliminary data.</text>
</comment>
<dbReference type="OrthoDB" id="9795329at2"/>
<dbReference type="InterPro" id="IPR036282">
    <property type="entry name" value="Glutathione-S-Trfase_C_sf"/>
</dbReference>
<accession>A0A432V7L8</accession>
<keyword evidence="3" id="KW-0808">Transferase</keyword>
<dbReference type="AlphaFoldDB" id="A0A432V7L8"/>
<dbReference type="Gene3D" id="3.40.30.10">
    <property type="entry name" value="Glutaredoxin"/>
    <property type="match status" value="1"/>
</dbReference>
<dbReference type="Proteomes" id="UP000281647">
    <property type="component" value="Unassembled WGS sequence"/>
</dbReference>
<feature type="domain" description="GST N-terminal" evidence="1">
    <location>
        <begin position="1"/>
        <end position="78"/>
    </location>
</feature>
<dbReference type="PROSITE" id="PS50405">
    <property type="entry name" value="GST_CTER"/>
    <property type="match status" value="1"/>
</dbReference>
<dbReference type="InterPro" id="IPR004045">
    <property type="entry name" value="Glutathione_S-Trfase_N"/>
</dbReference>
<dbReference type="Pfam" id="PF00043">
    <property type="entry name" value="GST_C"/>
    <property type="match status" value="1"/>
</dbReference>
<evidence type="ECO:0000259" key="1">
    <source>
        <dbReference type="PROSITE" id="PS50404"/>
    </source>
</evidence>
<dbReference type="Gene3D" id="1.20.1050.10">
    <property type="match status" value="1"/>
</dbReference>
<feature type="domain" description="GST C-terminal" evidence="2">
    <location>
        <begin position="84"/>
        <end position="204"/>
    </location>
</feature>
<dbReference type="PANTHER" id="PTHR42673">
    <property type="entry name" value="MALEYLACETOACETATE ISOMERASE"/>
    <property type="match status" value="1"/>
</dbReference>
<dbReference type="InterPro" id="IPR004046">
    <property type="entry name" value="GST_C"/>
</dbReference>
<dbReference type="GO" id="GO:0006749">
    <property type="term" value="P:glutathione metabolic process"/>
    <property type="evidence" value="ECO:0007669"/>
    <property type="project" value="TreeGrafter"/>
</dbReference>